<dbReference type="Proteomes" id="UP000236416">
    <property type="component" value="Unassembled WGS sequence"/>
</dbReference>
<dbReference type="RefSeq" id="WP_103321944.1">
    <property type="nucleotide sequence ID" value="NZ_PPTF01000107.1"/>
</dbReference>
<reference evidence="2 3" key="1">
    <citation type="submission" date="2018-01" db="EMBL/GenBank/DDBJ databases">
        <title>Genomic Sequence of Chromobacterium MWU13-2610 from wild cranberry bogs within the Cape Cod National Seashore.</title>
        <authorList>
            <person name="O'Hara-Hanley K."/>
            <person name="Soby S."/>
            <person name="Harrison A."/>
        </authorList>
    </citation>
    <scope>NUCLEOTIDE SEQUENCE [LARGE SCALE GENOMIC DNA]</scope>
    <source>
        <strain evidence="2 3">MWU13-2610</strain>
    </source>
</reference>
<evidence type="ECO:0000259" key="1">
    <source>
        <dbReference type="PROSITE" id="PS51186"/>
    </source>
</evidence>
<sequence length="166" mass="18531">MTMPLEALSAADLPSCHALFQASVRALAGTVYTEEQCAVWAPARGWDEEIALAWQARLADAWSCKEMAADGRMAGFAWLKRDGEFDMLYVAPWAARRGLGGRMIVELERQATAAGVNAYYVWASHASRPVFERAAYRLLRPNRIIRQGVAIDNWLLAKGGWREEES</sequence>
<dbReference type="PROSITE" id="PS51186">
    <property type="entry name" value="GNAT"/>
    <property type="match status" value="1"/>
</dbReference>
<name>A0A2K4MHZ1_9NEIS</name>
<dbReference type="InterPro" id="IPR052564">
    <property type="entry name" value="N-acetyltrans/Recomb-assoc"/>
</dbReference>
<keyword evidence="3" id="KW-1185">Reference proteome</keyword>
<evidence type="ECO:0000313" key="3">
    <source>
        <dbReference type="Proteomes" id="UP000236416"/>
    </source>
</evidence>
<comment type="caution">
    <text evidence="2">The sequence shown here is derived from an EMBL/GenBank/DDBJ whole genome shotgun (WGS) entry which is preliminary data.</text>
</comment>
<proteinExistence type="predicted"/>
<accession>A0A2K4MHZ1</accession>
<dbReference type="PANTHER" id="PTHR43451">
    <property type="entry name" value="ACETYLTRANSFERASE (GNAT) FAMILY PROTEIN"/>
    <property type="match status" value="1"/>
</dbReference>
<dbReference type="GO" id="GO:0016747">
    <property type="term" value="F:acyltransferase activity, transferring groups other than amino-acyl groups"/>
    <property type="evidence" value="ECO:0007669"/>
    <property type="project" value="InterPro"/>
</dbReference>
<dbReference type="PANTHER" id="PTHR43451:SF1">
    <property type="entry name" value="ACETYLTRANSFERASE"/>
    <property type="match status" value="1"/>
</dbReference>
<dbReference type="Gene3D" id="3.40.630.30">
    <property type="match status" value="1"/>
</dbReference>
<gene>
    <name evidence="2" type="ORF">C2134_20745</name>
</gene>
<organism evidence="2 3">
    <name type="scientific">Chromobacterium sinusclupearum</name>
    <dbReference type="NCBI Taxonomy" id="2077146"/>
    <lineage>
        <taxon>Bacteria</taxon>
        <taxon>Pseudomonadati</taxon>
        <taxon>Pseudomonadota</taxon>
        <taxon>Betaproteobacteria</taxon>
        <taxon>Neisseriales</taxon>
        <taxon>Chromobacteriaceae</taxon>
        <taxon>Chromobacterium</taxon>
    </lineage>
</organism>
<dbReference type="InterPro" id="IPR016181">
    <property type="entry name" value="Acyl_CoA_acyltransferase"/>
</dbReference>
<evidence type="ECO:0000313" key="2">
    <source>
        <dbReference type="EMBL" id="POA96693.1"/>
    </source>
</evidence>
<dbReference type="InterPro" id="IPR000182">
    <property type="entry name" value="GNAT_dom"/>
</dbReference>
<dbReference type="EMBL" id="PPTF01000107">
    <property type="protein sequence ID" value="POA96693.1"/>
    <property type="molecule type" value="Genomic_DNA"/>
</dbReference>
<dbReference type="AlphaFoldDB" id="A0A2K4MHZ1"/>
<feature type="domain" description="N-acetyltransferase" evidence="1">
    <location>
        <begin position="3"/>
        <end position="166"/>
    </location>
</feature>
<protein>
    <submittedName>
        <fullName evidence="2">GNAT family N-acetyltransferase</fullName>
    </submittedName>
</protein>
<dbReference type="Pfam" id="PF13673">
    <property type="entry name" value="Acetyltransf_10"/>
    <property type="match status" value="1"/>
</dbReference>
<keyword evidence="2" id="KW-0808">Transferase</keyword>
<dbReference type="SUPFAM" id="SSF55729">
    <property type="entry name" value="Acyl-CoA N-acyltransferases (Nat)"/>
    <property type="match status" value="1"/>
</dbReference>
<dbReference type="CDD" id="cd04301">
    <property type="entry name" value="NAT_SF"/>
    <property type="match status" value="1"/>
</dbReference>